<sequence length="282" mass="30787">MRGFRVRGKICNGLFGPILECERAPTPQNPTVGTPVVIKCISLEAAEQAATMAGRKMDDPLQEQRVAAALIASGGHRHVLQFYDHFIDNGTLYIVTEYCRDGDLFELTSTSPNGILPERQALECMRQVAQGVQFLHQHNIAHRDLSLENVLMRNGVCKISDFGLSMPADQTSNERAGKEYYMAPEVVAGEKYDPGLADVWSMGIMLFIMLTGSPLLPVASPSERGFASLAAVGVGAVLTAWGVRDQFSDPLVDLLVRMLQIDPMKRIDSAGVLAHPVMMGFP</sequence>
<evidence type="ECO:0000313" key="7">
    <source>
        <dbReference type="EMBL" id="KAJ0392340.1"/>
    </source>
</evidence>
<keyword evidence="3" id="KW-0547">Nucleotide-binding</keyword>
<reference evidence="7" key="1">
    <citation type="submission" date="2021-12" db="EMBL/GenBank/DDBJ databases">
        <title>Prjna785345.</title>
        <authorList>
            <person name="Rujirawat T."/>
            <person name="Krajaejun T."/>
        </authorList>
    </citation>
    <scope>NUCLEOTIDE SEQUENCE</scope>
    <source>
        <strain evidence="7">Pi057C3</strain>
    </source>
</reference>
<dbReference type="InterPro" id="IPR011009">
    <property type="entry name" value="Kinase-like_dom_sf"/>
</dbReference>
<dbReference type="GO" id="GO:0004674">
    <property type="term" value="F:protein serine/threonine kinase activity"/>
    <property type="evidence" value="ECO:0007669"/>
    <property type="project" value="UniProtKB-KW"/>
</dbReference>
<dbReference type="SUPFAM" id="SSF56112">
    <property type="entry name" value="Protein kinase-like (PK-like)"/>
    <property type="match status" value="1"/>
</dbReference>
<dbReference type="AlphaFoldDB" id="A0AAD5L963"/>
<accession>A0AAD5L963</accession>
<comment type="caution">
    <text evidence="7">The sequence shown here is derived from an EMBL/GenBank/DDBJ whole genome shotgun (WGS) entry which is preliminary data.</text>
</comment>
<dbReference type="EMBL" id="JAKCXM010000658">
    <property type="protein sequence ID" value="KAJ0392340.1"/>
    <property type="molecule type" value="Genomic_DNA"/>
</dbReference>
<evidence type="ECO:0000256" key="4">
    <source>
        <dbReference type="ARBA" id="ARBA00022777"/>
    </source>
</evidence>
<name>A0AAD5L963_PYTIN</name>
<evidence type="ECO:0000256" key="3">
    <source>
        <dbReference type="ARBA" id="ARBA00022741"/>
    </source>
</evidence>
<dbReference type="Proteomes" id="UP001209570">
    <property type="component" value="Unassembled WGS sequence"/>
</dbReference>
<dbReference type="PROSITE" id="PS50011">
    <property type="entry name" value="PROTEIN_KINASE_DOM"/>
    <property type="match status" value="1"/>
</dbReference>
<keyword evidence="5" id="KW-0067">ATP-binding</keyword>
<feature type="domain" description="Protein kinase" evidence="6">
    <location>
        <begin position="4"/>
        <end position="278"/>
    </location>
</feature>
<dbReference type="InterPro" id="IPR000719">
    <property type="entry name" value="Prot_kinase_dom"/>
</dbReference>
<keyword evidence="4" id="KW-0418">Kinase</keyword>
<proteinExistence type="predicted"/>
<dbReference type="GO" id="GO:0005524">
    <property type="term" value="F:ATP binding"/>
    <property type="evidence" value="ECO:0007669"/>
    <property type="project" value="UniProtKB-KW"/>
</dbReference>
<evidence type="ECO:0000256" key="2">
    <source>
        <dbReference type="ARBA" id="ARBA00022679"/>
    </source>
</evidence>
<keyword evidence="8" id="KW-1185">Reference proteome</keyword>
<evidence type="ECO:0000313" key="8">
    <source>
        <dbReference type="Proteomes" id="UP001209570"/>
    </source>
</evidence>
<dbReference type="Pfam" id="PF00069">
    <property type="entry name" value="Pkinase"/>
    <property type="match status" value="1"/>
</dbReference>
<gene>
    <name evidence="7" type="ORF">P43SY_002072</name>
</gene>
<organism evidence="7 8">
    <name type="scientific">Pythium insidiosum</name>
    <name type="common">Pythiosis disease agent</name>
    <dbReference type="NCBI Taxonomy" id="114742"/>
    <lineage>
        <taxon>Eukaryota</taxon>
        <taxon>Sar</taxon>
        <taxon>Stramenopiles</taxon>
        <taxon>Oomycota</taxon>
        <taxon>Peronosporomycetes</taxon>
        <taxon>Pythiales</taxon>
        <taxon>Pythiaceae</taxon>
        <taxon>Pythium</taxon>
    </lineage>
</organism>
<dbReference type="PANTHER" id="PTHR24345">
    <property type="entry name" value="SERINE/THREONINE-PROTEIN KINASE PLK"/>
    <property type="match status" value="1"/>
</dbReference>
<dbReference type="Gene3D" id="1.10.510.10">
    <property type="entry name" value="Transferase(Phosphotransferase) domain 1"/>
    <property type="match status" value="1"/>
</dbReference>
<dbReference type="FunFam" id="1.10.510.10:FF:000753">
    <property type="entry name" value="CAMK/CAMKL protein kinase"/>
    <property type="match status" value="1"/>
</dbReference>
<keyword evidence="1" id="KW-0723">Serine/threonine-protein kinase</keyword>
<evidence type="ECO:0000256" key="1">
    <source>
        <dbReference type="ARBA" id="ARBA00022527"/>
    </source>
</evidence>
<dbReference type="PANTHER" id="PTHR24345:SF91">
    <property type="entry name" value="SERINE_THREONINE-PROTEIN KINASE PLK4"/>
    <property type="match status" value="1"/>
</dbReference>
<dbReference type="GO" id="GO:0005634">
    <property type="term" value="C:nucleus"/>
    <property type="evidence" value="ECO:0007669"/>
    <property type="project" value="TreeGrafter"/>
</dbReference>
<keyword evidence="2" id="KW-0808">Transferase</keyword>
<evidence type="ECO:0000256" key="5">
    <source>
        <dbReference type="ARBA" id="ARBA00022840"/>
    </source>
</evidence>
<evidence type="ECO:0000259" key="6">
    <source>
        <dbReference type="PROSITE" id="PS50011"/>
    </source>
</evidence>
<protein>
    <recommendedName>
        <fullName evidence="6">Protein kinase domain-containing protein</fullName>
    </recommendedName>
</protein>